<feature type="domain" description="CCHC-type" evidence="3">
    <location>
        <begin position="174"/>
        <end position="190"/>
    </location>
</feature>
<evidence type="ECO:0000259" key="3">
    <source>
        <dbReference type="PROSITE" id="PS50158"/>
    </source>
</evidence>
<keyword evidence="1" id="KW-0863">Zinc-finger</keyword>
<evidence type="ECO:0000313" key="5">
    <source>
        <dbReference type="Proteomes" id="UP001529510"/>
    </source>
</evidence>
<comment type="caution">
    <text evidence="4">The sequence shown here is derived from an EMBL/GenBank/DDBJ whole genome shotgun (WGS) entry which is preliminary data.</text>
</comment>
<feature type="region of interest" description="Disordered" evidence="2">
    <location>
        <begin position="206"/>
        <end position="234"/>
    </location>
</feature>
<dbReference type="InterPro" id="IPR012677">
    <property type="entry name" value="Nucleotide-bd_a/b_plait_sf"/>
</dbReference>
<evidence type="ECO:0000313" key="4">
    <source>
        <dbReference type="EMBL" id="KAL0148106.1"/>
    </source>
</evidence>
<dbReference type="PROSITE" id="PS50158">
    <property type="entry name" value="ZF_CCHC"/>
    <property type="match status" value="1"/>
</dbReference>
<protein>
    <recommendedName>
        <fullName evidence="3">CCHC-type domain-containing protein</fullName>
    </recommendedName>
</protein>
<proteinExistence type="predicted"/>
<dbReference type="Proteomes" id="UP001529510">
    <property type="component" value="Unassembled WGS sequence"/>
</dbReference>
<sequence length="275" mass="29582">MGSEAGDFWRLTLRHGCKCMPDAQVSVEDCLIAVSAVVGGANIRSASRMNKAIVFFLSESQMVDDLIETGLIINDTFVPVLPLSSPSKKVVLSNVPPFVKNEKLEQILQRYGKIVSPIKMIPLGCKNPDIKHVMSFRRQAFMILNSQSDPLNLSAKLSIDGKDYTIFISSDSMRCFVCGDFGHVRQTCPNRDRPAGLPAAPIADAENSERAAGADVASAARVSEPRVGEPFSAPGELPERLVLVASKDSLVEAAEEAAGPSHFAAVPLAETSLEQ</sequence>
<feature type="non-terminal residue" evidence="4">
    <location>
        <position position="275"/>
    </location>
</feature>
<accession>A0ABD0MH53</accession>
<keyword evidence="1" id="KW-0479">Metal-binding</keyword>
<name>A0ABD0MH53_CIRMR</name>
<dbReference type="EMBL" id="JAMKFB020000712">
    <property type="protein sequence ID" value="KAL0148106.1"/>
    <property type="molecule type" value="Genomic_DNA"/>
</dbReference>
<dbReference type="SUPFAM" id="SSF57756">
    <property type="entry name" value="Retrovirus zinc finger-like domains"/>
    <property type="match status" value="1"/>
</dbReference>
<dbReference type="GO" id="GO:0008270">
    <property type="term" value="F:zinc ion binding"/>
    <property type="evidence" value="ECO:0007669"/>
    <property type="project" value="UniProtKB-KW"/>
</dbReference>
<feature type="region of interest" description="Disordered" evidence="2">
    <location>
        <begin position="256"/>
        <end position="275"/>
    </location>
</feature>
<keyword evidence="1" id="KW-0862">Zinc</keyword>
<dbReference type="InterPro" id="IPR036875">
    <property type="entry name" value="Znf_CCHC_sf"/>
</dbReference>
<evidence type="ECO:0000256" key="2">
    <source>
        <dbReference type="SAM" id="MobiDB-lite"/>
    </source>
</evidence>
<organism evidence="4 5">
    <name type="scientific">Cirrhinus mrigala</name>
    <name type="common">Mrigala</name>
    <dbReference type="NCBI Taxonomy" id="683832"/>
    <lineage>
        <taxon>Eukaryota</taxon>
        <taxon>Metazoa</taxon>
        <taxon>Chordata</taxon>
        <taxon>Craniata</taxon>
        <taxon>Vertebrata</taxon>
        <taxon>Euteleostomi</taxon>
        <taxon>Actinopterygii</taxon>
        <taxon>Neopterygii</taxon>
        <taxon>Teleostei</taxon>
        <taxon>Ostariophysi</taxon>
        <taxon>Cypriniformes</taxon>
        <taxon>Cyprinidae</taxon>
        <taxon>Labeoninae</taxon>
        <taxon>Labeonini</taxon>
        <taxon>Cirrhinus</taxon>
    </lineage>
</organism>
<dbReference type="Gene3D" id="3.30.70.330">
    <property type="match status" value="1"/>
</dbReference>
<dbReference type="AlphaFoldDB" id="A0ABD0MH53"/>
<evidence type="ECO:0000256" key="1">
    <source>
        <dbReference type="PROSITE-ProRule" id="PRU00047"/>
    </source>
</evidence>
<reference evidence="4 5" key="1">
    <citation type="submission" date="2024-05" db="EMBL/GenBank/DDBJ databases">
        <title>Genome sequencing and assembly of Indian major carp, Cirrhinus mrigala (Hamilton, 1822).</title>
        <authorList>
            <person name="Mohindra V."/>
            <person name="Chowdhury L.M."/>
            <person name="Lal K."/>
            <person name="Jena J.K."/>
        </authorList>
    </citation>
    <scope>NUCLEOTIDE SEQUENCE [LARGE SCALE GENOMIC DNA]</scope>
    <source>
        <strain evidence="4">CM1030</strain>
        <tissue evidence="4">Blood</tissue>
    </source>
</reference>
<keyword evidence="5" id="KW-1185">Reference proteome</keyword>
<dbReference type="InterPro" id="IPR001878">
    <property type="entry name" value="Znf_CCHC"/>
</dbReference>
<gene>
    <name evidence="4" type="ORF">M9458_056576</name>
</gene>
<feature type="compositionally biased region" description="Low complexity" evidence="2">
    <location>
        <begin position="210"/>
        <end position="222"/>
    </location>
</feature>